<proteinExistence type="predicted"/>
<evidence type="ECO:0000313" key="1">
    <source>
        <dbReference type="EMBL" id="ASU36315.1"/>
    </source>
</evidence>
<reference evidence="1 2" key="1">
    <citation type="submission" date="2017-08" db="EMBL/GenBank/DDBJ databases">
        <title>Complete genome sequence of Mucilaginibacter sp. strain BJC16-A31.</title>
        <authorList>
            <consortium name="Henan University of Science and Technology"/>
            <person name="You X."/>
        </authorList>
    </citation>
    <scope>NUCLEOTIDE SEQUENCE [LARGE SCALE GENOMIC DNA]</scope>
    <source>
        <strain evidence="1 2">BJC16-A31</strain>
    </source>
</reference>
<gene>
    <name evidence="1" type="ORF">MuYL_4430</name>
</gene>
<dbReference type="KEGG" id="muc:MuYL_4430"/>
<name>A0A223P2H4_9SPHI</name>
<sequence>MMKEILAPLGWRLHSPVAESDALAVDFIKTDTLLSGNIGITFDDLAKRTTFTFYITKSFDEKGIRYFLRDYILKNQEIIFFENRVEELTNLALEKYDAWNNYDIRMHGEKIKLSSYT</sequence>
<organism evidence="1 2">
    <name type="scientific">Mucilaginibacter xinganensis</name>
    <dbReference type="NCBI Taxonomy" id="1234841"/>
    <lineage>
        <taxon>Bacteria</taxon>
        <taxon>Pseudomonadati</taxon>
        <taxon>Bacteroidota</taxon>
        <taxon>Sphingobacteriia</taxon>
        <taxon>Sphingobacteriales</taxon>
        <taxon>Sphingobacteriaceae</taxon>
        <taxon>Mucilaginibacter</taxon>
    </lineage>
</organism>
<dbReference type="Proteomes" id="UP000215002">
    <property type="component" value="Chromosome"/>
</dbReference>
<keyword evidence="2" id="KW-1185">Reference proteome</keyword>
<accession>A0A223P2H4</accession>
<evidence type="ECO:0000313" key="2">
    <source>
        <dbReference type="Proteomes" id="UP000215002"/>
    </source>
</evidence>
<protein>
    <submittedName>
        <fullName evidence="1">Uncharacterized protein</fullName>
    </submittedName>
</protein>
<dbReference type="AlphaFoldDB" id="A0A223P2H4"/>
<dbReference type="EMBL" id="CP022743">
    <property type="protein sequence ID" value="ASU36315.1"/>
    <property type="molecule type" value="Genomic_DNA"/>
</dbReference>